<protein>
    <recommendedName>
        <fullName evidence="4">Lipoprotein</fullName>
    </recommendedName>
</protein>
<dbReference type="Proteomes" id="UP000231960">
    <property type="component" value="Unassembled WGS sequence"/>
</dbReference>
<keyword evidence="1" id="KW-0732">Signal</keyword>
<dbReference type="OrthoDB" id="997423at2"/>
<evidence type="ECO:0000256" key="1">
    <source>
        <dbReference type="SAM" id="SignalP"/>
    </source>
</evidence>
<gene>
    <name evidence="2" type="ORF">CDL10_00700</name>
</gene>
<evidence type="ECO:0000313" key="2">
    <source>
        <dbReference type="EMBL" id="PJR03177.1"/>
    </source>
</evidence>
<evidence type="ECO:0000313" key="3">
    <source>
        <dbReference type="Proteomes" id="UP000231960"/>
    </source>
</evidence>
<dbReference type="PROSITE" id="PS51257">
    <property type="entry name" value="PROKAR_LIPOPROTEIN"/>
    <property type="match status" value="1"/>
</dbReference>
<feature type="chain" id="PRO_5014980816" description="Lipoprotein" evidence="1">
    <location>
        <begin position="22"/>
        <end position="242"/>
    </location>
</feature>
<name>A0A2M9R2U2_9FLAO</name>
<dbReference type="EMBL" id="NIPO01000001">
    <property type="protein sequence ID" value="PJR03177.1"/>
    <property type="molecule type" value="Genomic_DNA"/>
</dbReference>
<keyword evidence="3" id="KW-1185">Reference proteome</keyword>
<sequence length="242" mass="27827">MNVSKVLAVLCLMLAFTSCNKEEEKPKVSYENQPEEEAIYQKIDSTDVKIADLPVHLPGTDFLLHPVGDVRVYSSNSTRYGSSKSGKSYSFAVSNYSYPEITGYMSNLLIQHKDSANLHLLSGNRMLIKSIVYLDKLTEKTNKKILVYQVVDRDTNRDGNYDSNDILALYISTIDGKNFTKLTDEYQELIDFNVIETQKRLYFRSVEDKNKNGAFDNNDKLNYYYVDLLSEDWKKTPYQPVD</sequence>
<dbReference type="RefSeq" id="WP_100676746.1">
    <property type="nucleotide sequence ID" value="NZ_NIPO01000001.1"/>
</dbReference>
<feature type="signal peptide" evidence="1">
    <location>
        <begin position="1"/>
        <end position="21"/>
    </location>
</feature>
<proteinExistence type="predicted"/>
<organism evidence="2 3">
    <name type="scientific">Avrilella dinanensis</name>
    <dbReference type="NCBI Taxonomy" id="2008672"/>
    <lineage>
        <taxon>Bacteria</taxon>
        <taxon>Pseudomonadati</taxon>
        <taxon>Bacteroidota</taxon>
        <taxon>Flavobacteriia</taxon>
        <taxon>Flavobacteriales</taxon>
        <taxon>Flavobacteriaceae</taxon>
        <taxon>Avrilella</taxon>
    </lineage>
</organism>
<dbReference type="AlphaFoldDB" id="A0A2M9R2U2"/>
<accession>A0A2M9R2U2</accession>
<reference evidence="2 3" key="1">
    <citation type="submission" date="2017-06" db="EMBL/GenBank/DDBJ databases">
        <title>Description of Avrilella dinanensis gen. nov. sp. nov.</title>
        <authorList>
            <person name="Leyer C."/>
            <person name="Sassi M."/>
            <person name="Minet J."/>
            <person name="Kayal S."/>
            <person name="Cattoir V."/>
        </authorList>
    </citation>
    <scope>NUCLEOTIDE SEQUENCE [LARGE SCALE GENOMIC DNA]</scope>
    <source>
        <strain evidence="2 3">UR159</strain>
    </source>
</reference>
<comment type="caution">
    <text evidence="2">The sequence shown here is derived from an EMBL/GenBank/DDBJ whole genome shotgun (WGS) entry which is preliminary data.</text>
</comment>
<evidence type="ECO:0008006" key="4">
    <source>
        <dbReference type="Google" id="ProtNLM"/>
    </source>
</evidence>